<organism evidence="2 3">
    <name type="scientific">Catellatospora coxensis</name>
    <dbReference type="NCBI Taxonomy" id="310354"/>
    <lineage>
        <taxon>Bacteria</taxon>
        <taxon>Bacillati</taxon>
        <taxon>Actinomycetota</taxon>
        <taxon>Actinomycetes</taxon>
        <taxon>Micromonosporales</taxon>
        <taxon>Micromonosporaceae</taxon>
        <taxon>Catellatospora</taxon>
    </lineage>
</organism>
<gene>
    <name evidence="2" type="ORF">Cco03nite_39590</name>
</gene>
<protein>
    <submittedName>
        <fullName evidence="2">Uncharacterized protein</fullName>
    </submittedName>
</protein>
<sequence length="58" mass="6598">MTTQTAPLPGRPTTDPGLPPEAEHHRQPEPDEHLCTCGRLRDDCVRDTIRHLWHPAHT</sequence>
<dbReference type="RefSeq" id="WP_203693607.1">
    <property type="nucleotide sequence ID" value="NZ_BAAALC010000008.1"/>
</dbReference>
<evidence type="ECO:0000256" key="1">
    <source>
        <dbReference type="SAM" id="MobiDB-lite"/>
    </source>
</evidence>
<reference evidence="2 3" key="1">
    <citation type="submission" date="2021-01" db="EMBL/GenBank/DDBJ databases">
        <title>Whole genome shotgun sequence of Catellatospora coxensis NBRC 107359.</title>
        <authorList>
            <person name="Komaki H."/>
            <person name="Tamura T."/>
        </authorList>
    </citation>
    <scope>NUCLEOTIDE SEQUENCE [LARGE SCALE GENOMIC DNA]</scope>
    <source>
        <strain evidence="2 3">NBRC 107359</strain>
    </source>
</reference>
<dbReference type="Proteomes" id="UP000630887">
    <property type="component" value="Unassembled WGS sequence"/>
</dbReference>
<dbReference type="EMBL" id="BONI01000032">
    <property type="protein sequence ID" value="GIG07259.1"/>
    <property type="molecule type" value="Genomic_DNA"/>
</dbReference>
<feature type="region of interest" description="Disordered" evidence="1">
    <location>
        <begin position="1"/>
        <end position="33"/>
    </location>
</feature>
<name>A0A8J3KXN5_9ACTN</name>
<evidence type="ECO:0000313" key="3">
    <source>
        <dbReference type="Proteomes" id="UP000630887"/>
    </source>
</evidence>
<dbReference type="AlphaFoldDB" id="A0A8J3KXN5"/>
<feature type="compositionally biased region" description="Basic and acidic residues" evidence="1">
    <location>
        <begin position="21"/>
        <end position="33"/>
    </location>
</feature>
<evidence type="ECO:0000313" key="2">
    <source>
        <dbReference type="EMBL" id="GIG07259.1"/>
    </source>
</evidence>
<proteinExistence type="predicted"/>
<accession>A0A8J3KXN5</accession>
<comment type="caution">
    <text evidence="2">The sequence shown here is derived from an EMBL/GenBank/DDBJ whole genome shotgun (WGS) entry which is preliminary data.</text>
</comment>
<keyword evidence="3" id="KW-1185">Reference proteome</keyword>